<feature type="region of interest" description="Disordered" evidence="1">
    <location>
        <begin position="124"/>
        <end position="156"/>
    </location>
</feature>
<dbReference type="AlphaFoldDB" id="A0AAN6Q6Z0"/>
<name>A0AAN6Q6Z0_9PEZI</name>
<keyword evidence="3" id="KW-1185">Reference proteome</keyword>
<reference evidence="2" key="2">
    <citation type="submission" date="2023-05" db="EMBL/GenBank/DDBJ databases">
        <authorList>
            <consortium name="Lawrence Berkeley National Laboratory"/>
            <person name="Steindorff A."/>
            <person name="Hensen N."/>
            <person name="Bonometti L."/>
            <person name="Westerberg I."/>
            <person name="Brannstrom I.O."/>
            <person name="Guillou S."/>
            <person name="Cros-Aarteil S."/>
            <person name="Calhoun S."/>
            <person name="Haridas S."/>
            <person name="Kuo A."/>
            <person name="Mondo S."/>
            <person name="Pangilinan J."/>
            <person name="Riley R."/>
            <person name="Labutti K."/>
            <person name="Andreopoulos B."/>
            <person name="Lipzen A."/>
            <person name="Chen C."/>
            <person name="Yanf M."/>
            <person name="Daum C."/>
            <person name="Ng V."/>
            <person name="Clum A."/>
            <person name="Ohm R."/>
            <person name="Martin F."/>
            <person name="Silar P."/>
            <person name="Natvig D."/>
            <person name="Lalanne C."/>
            <person name="Gautier V."/>
            <person name="Ament-Velasquez S.L."/>
            <person name="Kruys A."/>
            <person name="Hutchinson M.I."/>
            <person name="Powell A.J."/>
            <person name="Barry K."/>
            <person name="Miller A.N."/>
            <person name="Grigoriev I.V."/>
            <person name="Debuchy R."/>
            <person name="Gladieux P."/>
            <person name="Thoren M.H."/>
            <person name="Johannesson H."/>
        </authorList>
    </citation>
    <scope>NUCLEOTIDE SEQUENCE</scope>
    <source>
        <strain evidence="2">CBS 757.83</strain>
    </source>
</reference>
<reference evidence="2" key="1">
    <citation type="journal article" date="2023" name="Mol. Phylogenet. Evol.">
        <title>Genome-scale phylogeny and comparative genomics of the fungal order Sordariales.</title>
        <authorList>
            <person name="Hensen N."/>
            <person name="Bonometti L."/>
            <person name="Westerberg I."/>
            <person name="Brannstrom I.O."/>
            <person name="Guillou S."/>
            <person name="Cros-Aarteil S."/>
            <person name="Calhoun S."/>
            <person name="Haridas S."/>
            <person name="Kuo A."/>
            <person name="Mondo S."/>
            <person name="Pangilinan J."/>
            <person name="Riley R."/>
            <person name="LaButti K."/>
            <person name="Andreopoulos B."/>
            <person name="Lipzen A."/>
            <person name="Chen C."/>
            <person name="Yan M."/>
            <person name="Daum C."/>
            <person name="Ng V."/>
            <person name="Clum A."/>
            <person name="Steindorff A."/>
            <person name="Ohm R.A."/>
            <person name="Martin F."/>
            <person name="Silar P."/>
            <person name="Natvig D.O."/>
            <person name="Lalanne C."/>
            <person name="Gautier V."/>
            <person name="Ament-Velasquez S.L."/>
            <person name="Kruys A."/>
            <person name="Hutchinson M.I."/>
            <person name="Powell A.J."/>
            <person name="Barry K."/>
            <person name="Miller A.N."/>
            <person name="Grigoriev I.V."/>
            <person name="Debuchy R."/>
            <person name="Gladieux P."/>
            <person name="Hiltunen Thoren M."/>
            <person name="Johannesson H."/>
        </authorList>
    </citation>
    <scope>NUCLEOTIDE SEQUENCE</scope>
    <source>
        <strain evidence="2">CBS 757.83</strain>
    </source>
</reference>
<protein>
    <submittedName>
        <fullName evidence="2">Uncharacterized protein</fullName>
    </submittedName>
</protein>
<accession>A0AAN6Q6Z0</accession>
<evidence type="ECO:0000313" key="3">
    <source>
        <dbReference type="Proteomes" id="UP001305647"/>
    </source>
</evidence>
<sequence length="166" mass="18540">MPNNSSAKVPRFVLDCCPGNESCLPSGRLQPGSKIATSSRAPLWVPAWQPDHPRPAWEYLCRVLDGARFRLAYGVLCSTPSVWCLRLIPFSCKATLRHHFWPRRWVLWSLPNAGPRLVHRLAQPDVAKTGPRAAGRASNPSTSGRPRRKRSSRVPQARICSSLLLL</sequence>
<dbReference type="Proteomes" id="UP001305647">
    <property type="component" value="Unassembled WGS sequence"/>
</dbReference>
<comment type="caution">
    <text evidence="2">The sequence shown here is derived from an EMBL/GenBank/DDBJ whole genome shotgun (WGS) entry which is preliminary data.</text>
</comment>
<evidence type="ECO:0000256" key="1">
    <source>
        <dbReference type="SAM" id="MobiDB-lite"/>
    </source>
</evidence>
<gene>
    <name evidence="2" type="ORF">N658DRAFT_187823</name>
</gene>
<proteinExistence type="predicted"/>
<organism evidence="2 3">
    <name type="scientific">Parathielavia hyrcaniae</name>
    <dbReference type="NCBI Taxonomy" id="113614"/>
    <lineage>
        <taxon>Eukaryota</taxon>
        <taxon>Fungi</taxon>
        <taxon>Dikarya</taxon>
        <taxon>Ascomycota</taxon>
        <taxon>Pezizomycotina</taxon>
        <taxon>Sordariomycetes</taxon>
        <taxon>Sordariomycetidae</taxon>
        <taxon>Sordariales</taxon>
        <taxon>Chaetomiaceae</taxon>
        <taxon>Parathielavia</taxon>
    </lineage>
</organism>
<dbReference type="EMBL" id="MU863626">
    <property type="protein sequence ID" value="KAK4104738.1"/>
    <property type="molecule type" value="Genomic_DNA"/>
</dbReference>
<evidence type="ECO:0000313" key="2">
    <source>
        <dbReference type="EMBL" id="KAK4104738.1"/>
    </source>
</evidence>